<keyword evidence="3" id="KW-1185">Reference proteome</keyword>
<organism evidence="2 3">
    <name type="scientific">Micromonospora cathayae</name>
    <dbReference type="NCBI Taxonomy" id="3028804"/>
    <lineage>
        <taxon>Bacteria</taxon>
        <taxon>Bacillati</taxon>
        <taxon>Actinomycetota</taxon>
        <taxon>Actinomycetes</taxon>
        <taxon>Micromonosporales</taxon>
        <taxon>Micromonosporaceae</taxon>
        <taxon>Micromonospora</taxon>
    </lineage>
</organism>
<evidence type="ECO:0000313" key="3">
    <source>
        <dbReference type="Proteomes" id="UP001219605"/>
    </source>
</evidence>
<sequence length="48" mass="4617">MAAGSLVHMEAVSGGLTTGPDDDSPPPIAASTVTPAGLAGLLAEHAYV</sequence>
<dbReference type="Proteomes" id="UP001219605">
    <property type="component" value="Chromosome"/>
</dbReference>
<accession>A0ABY7ZPN3</accession>
<evidence type="ECO:0000313" key="2">
    <source>
        <dbReference type="EMBL" id="WDZ84910.1"/>
    </source>
</evidence>
<proteinExistence type="predicted"/>
<feature type="region of interest" description="Disordered" evidence="1">
    <location>
        <begin position="12"/>
        <end position="32"/>
    </location>
</feature>
<evidence type="ECO:0000256" key="1">
    <source>
        <dbReference type="SAM" id="MobiDB-lite"/>
    </source>
</evidence>
<name>A0ABY7ZPN3_9ACTN</name>
<reference evidence="2 3" key="1">
    <citation type="submission" date="2023-02" db="EMBL/GenBank/DDBJ databases">
        <authorList>
            <person name="Mo P."/>
        </authorList>
    </citation>
    <scope>NUCLEOTIDE SEQUENCE [LARGE SCALE GENOMIC DNA]</scope>
    <source>
        <strain evidence="2 3">HUAS 3</strain>
    </source>
</reference>
<dbReference type="EMBL" id="CP118615">
    <property type="protein sequence ID" value="WDZ84910.1"/>
    <property type="molecule type" value="Genomic_DNA"/>
</dbReference>
<gene>
    <name evidence="2" type="ORF">PVK37_00050</name>
</gene>
<protein>
    <submittedName>
        <fullName evidence="2">Uncharacterized protein</fullName>
    </submittedName>
</protein>
<dbReference type="RefSeq" id="WP_275031600.1">
    <property type="nucleotide sequence ID" value="NZ_CP118615.1"/>
</dbReference>